<dbReference type="GO" id="GO:0005524">
    <property type="term" value="F:ATP binding"/>
    <property type="evidence" value="ECO:0007669"/>
    <property type="project" value="UniProtKB-KW"/>
</dbReference>
<evidence type="ECO:0000259" key="8">
    <source>
        <dbReference type="PROSITE" id="PS51671"/>
    </source>
</evidence>
<evidence type="ECO:0000313" key="9">
    <source>
        <dbReference type="EMBL" id="NMD85930.1"/>
    </source>
</evidence>
<dbReference type="UniPathway" id="UPA00051">
    <property type="reaction ID" value="UER00462"/>
</dbReference>
<evidence type="ECO:0000256" key="5">
    <source>
        <dbReference type="ARBA" id="ARBA00022777"/>
    </source>
</evidence>
<dbReference type="GO" id="GO:0004072">
    <property type="term" value="F:aspartate kinase activity"/>
    <property type="evidence" value="ECO:0007669"/>
    <property type="project" value="UniProtKB-EC"/>
</dbReference>
<dbReference type="InterPro" id="IPR045865">
    <property type="entry name" value="ACT-like_dom_sf"/>
</dbReference>
<dbReference type="EC" id="2.7.2.4" evidence="2"/>
<dbReference type="InterPro" id="IPR054352">
    <property type="entry name" value="ACT_Aspartokinase"/>
</dbReference>
<evidence type="ECO:0000256" key="4">
    <source>
        <dbReference type="ARBA" id="ARBA00022741"/>
    </source>
</evidence>
<comment type="catalytic activity">
    <reaction evidence="7">
        <text>L-aspartate + ATP = 4-phospho-L-aspartate + ADP</text>
        <dbReference type="Rhea" id="RHEA:23776"/>
        <dbReference type="ChEBI" id="CHEBI:29991"/>
        <dbReference type="ChEBI" id="CHEBI:30616"/>
        <dbReference type="ChEBI" id="CHEBI:57535"/>
        <dbReference type="ChEBI" id="CHEBI:456216"/>
        <dbReference type="EC" id="2.7.2.4"/>
    </reaction>
</comment>
<comment type="caution">
    <text evidence="10">The sequence shown here is derived from an EMBL/GenBank/DDBJ whole genome shotgun (WGS) entry which is preliminary data.</text>
</comment>
<accession>A0A2U1ADF5</accession>
<dbReference type="GeneID" id="78297179"/>
<evidence type="ECO:0000256" key="1">
    <source>
        <dbReference type="ARBA" id="ARBA00010122"/>
    </source>
</evidence>
<dbReference type="GO" id="GO:0009089">
    <property type="term" value="P:lysine biosynthetic process via diaminopimelate"/>
    <property type="evidence" value="ECO:0007669"/>
    <property type="project" value="TreeGrafter"/>
</dbReference>
<keyword evidence="4" id="KW-0547">Nucleotide-binding</keyword>
<organism evidence="10 11">
    <name type="scientific">Victivallis vadensis</name>
    <dbReference type="NCBI Taxonomy" id="172901"/>
    <lineage>
        <taxon>Bacteria</taxon>
        <taxon>Pseudomonadati</taxon>
        <taxon>Lentisphaerota</taxon>
        <taxon>Lentisphaeria</taxon>
        <taxon>Victivallales</taxon>
        <taxon>Victivallaceae</taxon>
        <taxon>Victivallis</taxon>
    </lineage>
</organism>
<protein>
    <recommendedName>
        <fullName evidence="2">aspartate kinase</fullName>
        <ecNumber evidence="2">2.7.2.4</ecNumber>
    </recommendedName>
</protein>
<sequence>MGIHTVEKIGGTSMTRFGELMANILIGDRKGSELYNRIFVVSAYGGVTNLLLENKKTAEPGIYAAFAAGDNKAWQEKLESTRARLIELNRTFEELGLDQAAADDFVNERMDGVRSCLKNLMQLRSFGHFHRESYLPAARELLSSVGEAHSAFNSTLILRKHGVNAVFVDLSGWKDQETGTMEETILHHMAGLNYAECMPIVTGYAKCAGGVMAKFDRGYSEITFSKLAVATHAREGIIHKEFHLSTGDPKLIGQENVRTIGHTNFDIADQLADMAMEAIHPKASKAMELADIPIRVCNAFDPQSPGTLISKHYVSPNPRVDMICGRRDIIAIEVFDPEMVGQSGYDYQVLASFAKYKISYIAKNTNANTITHYVPARSKQLNECLEELHRNFPGAAITTREVAIIAVIGSNMKLPGFLSRAAKALAEAKINVLALDQCMRQVNMQFIIEREDFEKAQKALHHELVEHEL</sequence>
<comment type="similarity">
    <text evidence="1">Belongs to the aspartokinase family.</text>
</comment>
<reference evidence="9 12" key="2">
    <citation type="submission" date="2020-04" db="EMBL/GenBank/DDBJ databases">
        <authorList>
            <person name="Hitch T.C.A."/>
            <person name="Wylensek D."/>
            <person name="Clavel T."/>
        </authorList>
    </citation>
    <scope>NUCLEOTIDE SEQUENCE [LARGE SCALE GENOMIC DNA]</scope>
    <source>
        <strain evidence="9 12">COR2-253-APC-1A</strain>
    </source>
</reference>
<evidence type="ECO:0000313" key="10">
    <source>
        <dbReference type="EMBL" id="PVY33597.1"/>
    </source>
</evidence>
<keyword evidence="5 10" id="KW-0418">Kinase</keyword>
<dbReference type="Proteomes" id="UP000576225">
    <property type="component" value="Unassembled WGS sequence"/>
</dbReference>
<keyword evidence="6" id="KW-0067">ATP-binding</keyword>
<dbReference type="GO" id="GO:0009090">
    <property type="term" value="P:homoserine biosynthetic process"/>
    <property type="evidence" value="ECO:0007669"/>
    <property type="project" value="TreeGrafter"/>
</dbReference>
<dbReference type="EMBL" id="JABAEW010000006">
    <property type="protein sequence ID" value="NMD85930.1"/>
    <property type="molecule type" value="Genomic_DNA"/>
</dbReference>
<dbReference type="EMBL" id="QEKH01000050">
    <property type="protein sequence ID" value="PVY33597.1"/>
    <property type="molecule type" value="Genomic_DNA"/>
</dbReference>
<dbReference type="InterPro" id="IPR036393">
    <property type="entry name" value="AceGlu_kinase-like_sf"/>
</dbReference>
<dbReference type="GO" id="GO:0005829">
    <property type="term" value="C:cytosol"/>
    <property type="evidence" value="ECO:0007669"/>
    <property type="project" value="TreeGrafter"/>
</dbReference>
<dbReference type="Gene3D" id="3.40.1160.10">
    <property type="entry name" value="Acetylglutamate kinase-like"/>
    <property type="match status" value="1"/>
</dbReference>
<keyword evidence="3 9" id="KW-0808">Transferase</keyword>
<dbReference type="SUPFAM" id="SSF55021">
    <property type="entry name" value="ACT-like"/>
    <property type="match status" value="2"/>
</dbReference>
<dbReference type="AlphaFoldDB" id="A0A2U1ADF5"/>
<feature type="domain" description="ACT" evidence="8">
    <location>
        <begin position="406"/>
        <end position="469"/>
    </location>
</feature>
<dbReference type="NCBIfam" id="NF006614">
    <property type="entry name" value="PRK09181.1"/>
    <property type="match status" value="1"/>
</dbReference>
<dbReference type="RefSeq" id="WP_116885915.1">
    <property type="nucleotide sequence ID" value="NZ_CAJKCJ010000010.1"/>
</dbReference>
<dbReference type="Gene3D" id="3.30.2130.10">
    <property type="entry name" value="VC0802-like"/>
    <property type="match status" value="1"/>
</dbReference>
<evidence type="ECO:0000313" key="11">
    <source>
        <dbReference type="Proteomes" id="UP000245959"/>
    </source>
</evidence>
<name>A0A2U1ADF5_9BACT</name>
<dbReference type="InterPro" id="IPR001048">
    <property type="entry name" value="Asp/Glu/Uridylate_kinase"/>
</dbReference>
<evidence type="ECO:0000313" key="12">
    <source>
        <dbReference type="Proteomes" id="UP000576225"/>
    </source>
</evidence>
<gene>
    <name evidence="10" type="ORF">C8D82_15016</name>
    <name evidence="9" type="ORF">HF882_04960</name>
</gene>
<dbReference type="GO" id="GO:0009088">
    <property type="term" value="P:threonine biosynthetic process"/>
    <property type="evidence" value="ECO:0007669"/>
    <property type="project" value="UniProtKB-UniPathway"/>
</dbReference>
<evidence type="ECO:0000256" key="2">
    <source>
        <dbReference type="ARBA" id="ARBA00013059"/>
    </source>
</evidence>
<evidence type="ECO:0000256" key="6">
    <source>
        <dbReference type="ARBA" id="ARBA00022840"/>
    </source>
</evidence>
<dbReference type="PANTHER" id="PTHR21499">
    <property type="entry name" value="ASPARTATE KINASE"/>
    <property type="match status" value="1"/>
</dbReference>
<dbReference type="Pfam" id="PF00696">
    <property type="entry name" value="AA_kinase"/>
    <property type="match status" value="1"/>
</dbReference>
<dbReference type="CDD" id="cd04910">
    <property type="entry name" value="ACT_AK-Ectoine_1"/>
    <property type="match status" value="1"/>
</dbReference>
<dbReference type="PROSITE" id="PS51671">
    <property type="entry name" value="ACT"/>
    <property type="match status" value="1"/>
</dbReference>
<dbReference type="UniPathway" id="UPA00050">
    <property type="reaction ID" value="UER00461"/>
</dbReference>
<reference evidence="10 11" key="1">
    <citation type="submission" date="2018-04" db="EMBL/GenBank/DDBJ databases">
        <title>Genomic Encyclopedia of Type Strains, Phase IV (KMG-IV): sequencing the most valuable type-strain genomes for metagenomic binning, comparative biology and taxonomic classification.</title>
        <authorList>
            <person name="Goeker M."/>
        </authorList>
    </citation>
    <scope>NUCLEOTIDE SEQUENCE [LARGE SCALE GENOMIC DNA]</scope>
    <source>
        <strain evidence="10 11">DSM 14823</strain>
    </source>
</reference>
<dbReference type="Proteomes" id="UP000245959">
    <property type="component" value="Unassembled WGS sequence"/>
</dbReference>
<evidence type="ECO:0000256" key="3">
    <source>
        <dbReference type="ARBA" id="ARBA00022679"/>
    </source>
</evidence>
<dbReference type="SUPFAM" id="SSF53633">
    <property type="entry name" value="Carbamate kinase-like"/>
    <property type="match status" value="1"/>
</dbReference>
<dbReference type="PANTHER" id="PTHR21499:SF3">
    <property type="entry name" value="ASPARTOKINASE"/>
    <property type="match status" value="1"/>
</dbReference>
<evidence type="ECO:0000256" key="7">
    <source>
        <dbReference type="ARBA" id="ARBA00047872"/>
    </source>
</evidence>
<proteinExistence type="inferred from homology"/>
<keyword evidence="11" id="KW-1185">Reference proteome</keyword>
<dbReference type="InterPro" id="IPR002912">
    <property type="entry name" value="ACT_dom"/>
</dbReference>
<dbReference type="Pfam" id="PF22468">
    <property type="entry name" value="ACT_9"/>
    <property type="match status" value="1"/>
</dbReference>